<feature type="domain" description="BioF2-like acetyltransferase" evidence="1">
    <location>
        <begin position="155"/>
        <end position="296"/>
    </location>
</feature>
<accession>A0A1N6BCZ7</accession>
<dbReference type="SUPFAM" id="SSF55729">
    <property type="entry name" value="Acyl-CoA N-acyltransferases (Nat)"/>
    <property type="match status" value="1"/>
</dbReference>
<dbReference type="InterPro" id="IPR038740">
    <property type="entry name" value="BioF2-like_GNAT_dom"/>
</dbReference>
<sequence length="358" mass="39981">MQISVVRPSDLGPAEVTEWRQMQESQPRLQNPFLAPEFALAVGRSRPTARVAVLQDGPKIVGFFPYEVRHRVIGVPIGSGISDCQGLVHRPGLDWDPVRLLKACGLAVWEFDHLLADQAPFAPYQARVAGSPIIDLSKGYQSYVDDRMTDGNLIRQALRKQRRMVRELGEERFEWEDRSEGVMLALRRWKSDQYRRTQQYDRFRTPWIQAVLTELSQSSAADCRAVVSTLYAGDQPVAAHLGLRSRSVLAYWFPAYDVDLARHSAGILLCLRMAEAGAADGIEHIDLGKSEALYKSRLTNDEVPVAEGRVGRSWAVAGARRAQFALARSVRTGAVGARLRSGGTGRVLRGIRARLHER</sequence>
<dbReference type="Gene3D" id="3.40.630.30">
    <property type="match status" value="1"/>
</dbReference>
<reference evidence="3" key="1">
    <citation type="submission" date="2016-12" db="EMBL/GenBank/DDBJ databases">
        <authorList>
            <person name="Varghese N."/>
            <person name="Submissions S."/>
        </authorList>
    </citation>
    <scope>NUCLEOTIDE SEQUENCE [LARGE SCALE GENOMIC DNA]</scope>
    <source>
        <strain evidence="3">DSM 45599</strain>
    </source>
</reference>
<dbReference type="Proteomes" id="UP000185124">
    <property type="component" value="Unassembled WGS sequence"/>
</dbReference>
<keyword evidence="3" id="KW-1185">Reference proteome</keyword>
<dbReference type="EMBL" id="FSQT01000002">
    <property type="protein sequence ID" value="SIN43934.1"/>
    <property type="molecule type" value="Genomic_DNA"/>
</dbReference>
<name>A0A1N6BCZ7_9ACTN</name>
<protein>
    <submittedName>
        <fullName evidence="2">Acetyltransferase involved in cellulose biosynthesis, CelD/BcsL family</fullName>
    </submittedName>
</protein>
<evidence type="ECO:0000259" key="1">
    <source>
        <dbReference type="Pfam" id="PF13480"/>
    </source>
</evidence>
<dbReference type="GO" id="GO:0016740">
    <property type="term" value="F:transferase activity"/>
    <property type="evidence" value="ECO:0007669"/>
    <property type="project" value="UniProtKB-KW"/>
</dbReference>
<gene>
    <name evidence="2" type="ORF">SAMN04489832_7141</name>
</gene>
<keyword evidence="2" id="KW-0808">Transferase</keyword>
<dbReference type="InterPro" id="IPR016181">
    <property type="entry name" value="Acyl_CoA_acyltransferase"/>
</dbReference>
<dbReference type="AlphaFoldDB" id="A0A1N6BCZ7"/>
<dbReference type="STRING" id="709881.SAMN04489832_7141"/>
<organism evidence="2 3">
    <name type="scientific">Micromonospora cremea</name>
    <dbReference type="NCBI Taxonomy" id="709881"/>
    <lineage>
        <taxon>Bacteria</taxon>
        <taxon>Bacillati</taxon>
        <taxon>Actinomycetota</taxon>
        <taxon>Actinomycetes</taxon>
        <taxon>Micromonosporales</taxon>
        <taxon>Micromonosporaceae</taxon>
        <taxon>Micromonospora</taxon>
    </lineage>
</organism>
<dbReference type="OrthoDB" id="4700839at2"/>
<evidence type="ECO:0000313" key="3">
    <source>
        <dbReference type="Proteomes" id="UP000185124"/>
    </source>
</evidence>
<proteinExistence type="predicted"/>
<evidence type="ECO:0000313" key="2">
    <source>
        <dbReference type="EMBL" id="SIN43934.1"/>
    </source>
</evidence>
<dbReference type="Pfam" id="PF13480">
    <property type="entry name" value="Acetyltransf_6"/>
    <property type="match status" value="1"/>
</dbReference>
<dbReference type="RefSeq" id="WP_074318617.1">
    <property type="nucleotide sequence ID" value="NZ_FSQT01000002.1"/>
</dbReference>